<accession>A0A2P5E7T4</accession>
<keyword evidence="4" id="KW-1185">Reference proteome</keyword>
<sequence length="97" mass="11123">MAIINNSKLWACLILFSIVFVSKSESIRSLGADHIRGRKSNITELLMRELLQKSKELMKRGVRLHDHDQDLMPPSPYYANRLSPGGPDPKHHSLNFR</sequence>
<protein>
    <submittedName>
        <fullName evidence="3">CLAVATA3/ESR (CLE)-related protein</fullName>
    </submittedName>
</protein>
<feature type="chain" id="PRO_5015158947" evidence="2">
    <location>
        <begin position="25"/>
        <end position="97"/>
    </location>
</feature>
<feature type="signal peptide" evidence="2">
    <location>
        <begin position="1"/>
        <end position="24"/>
    </location>
</feature>
<evidence type="ECO:0000256" key="2">
    <source>
        <dbReference type="SAM" id="SignalP"/>
    </source>
</evidence>
<dbReference type="Proteomes" id="UP000237000">
    <property type="component" value="Unassembled WGS sequence"/>
</dbReference>
<evidence type="ECO:0000313" key="4">
    <source>
        <dbReference type="Proteomes" id="UP000237000"/>
    </source>
</evidence>
<proteinExistence type="predicted"/>
<gene>
    <name evidence="3" type="primary">TorCLE3</name>
    <name evidence="3" type="ORF">TorRG33x02_226450</name>
</gene>
<organism evidence="3 4">
    <name type="scientific">Trema orientale</name>
    <name type="common">Charcoal tree</name>
    <name type="synonym">Celtis orientalis</name>
    <dbReference type="NCBI Taxonomy" id="63057"/>
    <lineage>
        <taxon>Eukaryota</taxon>
        <taxon>Viridiplantae</taxon>
        <taxon>Streptophyta</taxon>
        <taxon>Embryophyta</taxon>
        <taxon>Tracheophyta</taxon>
        <taxon>Spermatophyta</taxon>
        <taxon>Magnoliopsida</taxon>
        <taxon>eudicotyledons</taxon>
        <taxon>Gunneridae</taxon>
        <taxon>Pentapetalae</taxon>
        <taxon>rosids</taxon>
        <taxon>fabids</taxon>
        <taxon>Rosales</taxon>
        <taxon>Cannabaceae</taxon>
        <taxon>Trema</taxon>
    </lineage>
</organism>
<keyword evidence="2" id="KW-0732">Signal</keyword>
<reference evidence="4" key="1">
    <citation type="submission" date="2016-06" db="EMBL/GenBank/DDBJ databases">
        <title>Parallel loss of symbiosis genes in relatives of nitrogen-fixing non-legume Parasponia.</title>
        <authorList>
            <person name="Van Velzen R."/>
            <person name="Holmer R."/>
            <person name="Bu F."/>
            <person name="Rutten L."/>
            <person name="Van Zeijl A."/>
            <person name="Liu W."/>
            <person name="Santuari L."/>
            <person name="Cao Q."/>
            <person name="Sharma T."/>
            <person name="Shen D."/>
            <person name="Roswanjaya Y."/>
            <person name="Wardhani T."/>
            <person name="Kalhor M.S."/>
            <person name="Jansen J."/>
            <person name="Van den Hoogen J."/>
            <person name="Gungor B."/>
            <person name="Hartog M."/>
            <person name="Hontelez J."/>
            <person name="Verver J."/>
            <person name="Yang W.-C."/>
            <person name="Schijlen E."/>
            <person name="Repin R."/>
            <person name="Schilthuizen M."/>
            <person name="Schranz E."/>
            <person name="Heidstra R."/>
            <person name="Miyata K."/>
            <person name="Fedorova E."/>
            <person name="Kohlen W."/>
            <person name="Bisseling T."/>
            <person name="Smit S."/>
            <person name="Geurts R."/>
        </authorList>
    </citation>
    <scope>NUCLEOTIDE SEQUENCE [LARGE SCALE GENOMIC DNA]</scope>
    <source>
        <strain evidence="4">cv. RG33-2</strain>
    </source>
</reference>
<dbReference type="OrthoDB" id="1578197at2759"/>
<evidence type="ECO:0000313" key="3">
    <source>
        <dbReference type="EMBL" id="PON81607.1"/>
    </source>
</evidence>
<dbReference type="InParanoid" id="A0A2P5E7T4"/>
<feature type="region of interest" description="Disordered" evidence="1">
    <location>
        <begin position="65"/>
        <end position="97"/>
    </location>
</feature>
<comment type="caution">
    <text evidence="3">The sequence shown here is derived from an EMBL/GenBank/DDBJ whole genome shotgun (WGS) entry which is preliminary data.</text>
</comment>
<dbReference type="AlphaFoldDB" id="A0A2P5E7T4"/>
<dbReference type="EMBL" id="JXTC01000213">
    <property type="protein sequence ID" value="PON81607.1"/>
    <property type="molecule type" value="Genomic_DNA"/>
</dbReference>
<name>A0A2P5E7T4_TREOI</name>
<evidence type="ECO:0000256" key="1">
    <source>
        <dbReference type="SAM" id="MobiDB-lite"/>
    </source>
</evidence>